<sequence>MRTAPQRHNFQVNETYAFENPYNYYEYDTQYNGEPLMCYPDDNLECEFVEEQTDELTNGNNPDLEGNDAENFRTPASDKVEKG</sequence>
<keyword evidence="3" id="KW-1185">Reference proteome</keyword>
<protein>
    <submittedName>
        <fullName evidence="2">Jg7290 protein</fullName>
    </submittedName>
</protein>
<feature type="region of interest" description="Disordered" evidence="1">
    <location>
        <begin position="52"/>
        <end position="83"/>
    </location>
</feature>
<proteinExistence type="predicted"/>
<dbReference type="AlphaFoldDB" id="A0A8S4QBL8"/>
<gene>
    <name evidence="2" type="primary">jg7290</name>
    <name evidence="2" type="ORF">PAEG_LOCUS220</name>
</gene>
<evidence type="ECO:0000313" key="2">
    <source>
        <dbReference type="EMBL" id="CAH2207600.1"/>
    </source>
</evidence>
<comment type="caution">
    <text evidence="2">The sequence shown here is derived from an EMBL/GenBank/DDBJ whole genome shotgun (WGS) entry which is preliminary data.</text>
</comment>
<accession>A0A8S4QBL8</accession>
<evidence type="ECO:0000313" key="3">
    <source>
        <dbReference type="Proteomes" id="UP000838756"/>
    </source>
</evidence>
<dbReference type="Proteomes" id="UP000838756">
    <property type="component" value="Unassembled WGS sequence"/>
</dbReference>
<reference evidence="2" key="1">
    <citation type="submission" date="2022-03" db="EMBL/GenBank/DDBJ databases">
        <authorList>
            <person name="Lindestad O."/>
        </authorList>
    </citation>
    <scope>NUCLEOTIDE SEQUENCE</scope>
</reference>
<dbReference type="EMBL" id="CAKXAJ010000714">
    <property type="protein sequence ID" value="CAH2207600.1"/>
    <property type="molecule type" value="Genomic_DNA"/>
</dbReference>
<organism evidence="2 3">
    <name type="scientific">Pararge aegeria aegeria</name>
    <dbReference type="NCBI Taxonomy" id="348720"/>
    <lineage>
        <taxon>Eukaryota</taxon>
        <taxon>Metazoa</taxon>
        <taxon>Ecdysozoa</taxon>
        <taxon>Arthropoda</taxon>
        <taxon>Hexapoda</taxon>
        <taxon>Insecta</taxon>
        <taxon>Pterygota</taxon>
        <taxon>Neoptera</taxon>
        <taxon>Endopterygota</taxon>
        <taxon>Lepidoptera</taxon>
        <taxon>Glossata</taxon>
        <taxon>Ditrysia</taxon>
        <taxon>Papilionoidea</taxon>
        <taxon>Nymphalidae</taxon>
        <taxon>Satyrinae</taxon>
        <taxon>Satyrini</taxon>
        <taxon>Parargina</taxon>
        <taxon>Pararge</taxon>
    </lineage>
</organism>
<evidence type="ECO:0000256" key="1">
    <source>
        <dbReference type="SAM" id="MobiDB-lite"/>
    </source>
</evidence>
<name>A0A8S4QBL8_9NEOP</name>